<sequence>MLPDTNLHVY</sequence>
<accession>A0A0K2UN83</accession>
<proteinExistence type="predicted"/>
<reference evidence="1" key="1">
    <citation type="submission" date="2014-05" db="EMBL/GenBank/DDBJ databases">
        <authorList>
            <person name="Chronopoulou M."/>
        </authorList>
    </citation>
    <scope>NUCLEOTIDE SEQUENCE</scope>
    <source>
        <tissue evidence="1">Whole organism</tissue>
    </source>
</reference>
<organism evidence="1">
    <name type="scientific">Lepeophtheirus salmonis</name>
    <name type="common">Salmon louse</name>
    <name type="synonym">Caligus salmonis</name>
    <dbReference type="NCBI Taxonomy" id="72036"/>
    <lineage>
        <taxon>Eukaryota</taxon>
        <taxon>Metazoa</taxon>
        <taxon>Ecdysozoa</taxon>
        <taxon>Arthropoda</taxon>
        <taxon>Crustacea</taxon>
        <taxon>Multicrustacea</taxon>
        <taxon>Hexanauplia</taxon>
        <taxon>Copepoda</taxon>
        <taxon>Siphonostomatoida</taxon>
        <taxon>Caligidae</taxon>
        <taxon>Lepeophtheirus</taxon>
    </lineage>
</organism>
<name>A0A0K2UN83_LEPSM</name>
<protein>
    <submittedName>
        <fullName evidence="1">Uncharacterized protein</fullName>
    </submittedName>
</protein>
<evidence type="ECO:0000313" key="1">
    <source>
        <dbReference type="EMBL" id="CDW39718.1"/>
    </source>
</evidence>
<dbReference type="EMBL" id="HACA01022357">
    <property type="protein sequence ID" value="CDW39718.1"/>
    <property type="molecule type" value="Transcribed_RNA"/>
</dbReference>